<reference evidence="1" key="1">
    <citation type="journal article" date="2020" name="mSystems">
        <title>Genome- and Community-Level Interaction Insights into Carbon Utilization and Element Cycling Functions of Hydrothermarchaeota in Hydrothermal Sediment.</title>
        <authorList>
            <person name="Zhou Z."/>
            <person name="Liu Y."/>
            <person name="Xu W."/>
            <person name="Pan J."/>
            <person name="Luo Z.H."/>
            <person name="Li M."/>
        </authorList>
    </citation>
    <scope>NUCLEOTIDE SEQUENCE [LARGE SCALE GENOMIC DNA]</scope>
    <source>
        <strain evidence="1">SpSt-508</strain>
    </source>
</reference>
<proteinExistence type="predicted"/>
<gene>
    <name evidence="1" type="ORF">ENS64_15910</name>
</gene>
<sequence length="93" mass="11167">MTQAELKEVGFRWTRPTWEQTADRSWVLIVPSTLLKERETGRRTDPQFDRCQRLYEIYEFDGSWLDQLHEAQVERMLKNPGWRAELRPAGVCR</sequence>
<protein>
    <submittedName>
        <fullName evidence="1">Uncharacterized protein</fullName>
    </submittedName>
</protein>
<organism evidence="1">
    <name type="scientific">Schlesneria paludicola</name>
    <dbReference type="NCBI Taxonomy" id="360056"/>
    <lineage>
        <taxon>Bacteria</taxon>
        <taxon>Pseudomonadati</taxon>
        <taxon>Planctomycetota</taxon>
        <taxon>Planctomycetia</taxon>
        <taxon>Planctomycetales</taxon>
        <taxon>Planctomycetaceae</taxon>
        <taxon>Schlesneria</taxon>
    </lineage>
</organism>
<dbReference type="EMBL" id="DSVQ01000018">
    <property type="protein sequence ID" value="HGT40729.1"/>
    <property type="molecule type" value="Genomic_DNA"/>
</dbReference>
<accession>A0A7C4QTW4</accession>
<evidence type="ECO:0000313" key="1">
    <source>
        <dbReference type="EMBL" id="HGT40729.1"/>
    </source>
</evidence>
<comment type="caution">
    <text evidence="1">The sequence shown here is derived from an EMBL/GenBank/DDBJ whole genome shotgun (WGS) entry which is preliminary data.</text>
</comment>
<name>A0A7C4QTW4_9PLAN</name>
<dbReference type="AlphaFoldDB" id="A0A7C4QTW4"/>